<sequence>MVSVYFPEEVRGDRMMPEEGPLSIRYEDEDVIVMDKPSSVPVVPSSHHEGSSIATRLLYHYEKHGLSNTVHIVTRLDRETSGLMLAAKHAYSHRLLTLEKSRVERFYTALVKGKLEGEGVIETPIARKPGSIVERTTCADGKPSKTLYKVQESHEQHTLVRLKLETGRTHQIRVHMASIGHPLVGDTLYGEPEDLPWSGQALHCHKLAFDHPWTGELMSFTSGIPEEWNRYIMACE</sequence>
<comment type="catalytic activity">
    <reaction evidence="1 4">
        <text>a uridine in RNA = a pseudouridine in RNA</text>
        <dbReference type="Rhea" id="RHEA:48348"/>
        <dbReference type="Rhea" id="RHEA-COMP:12068"/>
        <dbReference type="Rhea" id="RHEA-COMP:12069"/>
        <dbReference type="ChEBI" id="CHEBI:65314"/>
        <dbReference type="ChEBI" id="CHEBI:65315"/>
    </reaction>
</comment>
<comment type="function">
    <text evidence="4">Responsible for synthesis of pseudouridine from uracil.</text>
</comment>
<dbReference type="GO" id="GO:0000455">
    <property type="term" value="P:enzyme-directed rRNA pseudouridine synthesis"/>
    <property type="evidence" value="ECO:0007669"/>
    <property type="project" value="TreeGrafter"/>
</dbReference>
<dbReference type="STRING" id="866895.HBHAL_2327"/>
<feature type="active site" evidence="3">
    <location>
        <position position="77"/>
    </location>
</feature>
<evidence type="ECO:0000256" key="1">
    <source>
        <dbReference type="ARBA" id="ARBA00000073"/>
    </source>
</evidence>
<dbReference type="PANTHER" id="PTHR21600">
    <property type="entry name" value="MITOCHONDRIAL RNA PSEUDOURIDINE SYNTHASE"/>
    <property type="match status" value="1"/>
</dbReference>
<evidence type="ECO:0000256" key="2">
    <source>
        <dbReference type="ARBA" id="ARBA00010876"/>
    </source>
</evidence>
<dbReference type="SUPFAM" id="SSF55120">
    <property type="entry name" value="Pseudouridine synthase"/>
    <property type="match status" value="1"/>
</dbReference>
<feature type="domain" description="Pseudouridine synthase RsuA/RluA-like" evidence="5">
    <location>
        <begin position="30"/>
        <end position="178"/>
    </location>
</feature>
<dbReference type="eggNOG" id="COG0564">
    <property type="taxonomic scope" value="Bacteria"/>
</dbReference>
<reference evidence="6 7" key="1">
    <citation type="journal article" date="2013" name="Environ. Microbiol.">
        <title>Chloride and organic osmolytes: a hybrid strategy to cope with elevated salinities by the moderately halophilic, chloride-dependent bacterium Halobacillus halophilus.</title>
        <authorList>
            <person name="Saum S.H."/>
            <person name="Pfeiffer F."/>
            <person name="Palm P."/>
            <person name="Rampp M."/>
            <person name="Schuster S.C."/>
            <person name="Muller V."/>
            <person name="Oesterhelt D."/>
        </authorList>
    </citation>
    <scope>NUCLEOTIDE SEQUENCE [LARGE SCALE GENOMIC DNA]</scope>
    <source>
        <strain evidence="7">ATCC 35676 / DSM 2266 / JCM 20832 / KCTC 3685 / LMG 17431 / NBRC 102448 / NCIMB 2269</strain>
    </source>
</reference>
<dbReference type="EC" id="5.4.99.-" evidence="4"/>
<keyword evidence="4 6" id="KW-0413">Isomerase</keyword>
<dbReference type="InterPro" id="IPR006145">
    <property type="entry name" value="PsdUridine_synth_RsuA/RluA"/>
</dbReference>
<dbReference type="Pfam" id="PF00849">
    <property type="entry name" value="PseudoU_synth_2"/>
    <property type="match status" value="1"/>
</dbReference>
<dbReference type="KEGG" id="hhd:HBHAL_2327"/>
<evidence type="ECO:0000259" key="5">
    <source>
        <dbReference type="Pfam" id="PF00849"/>
    </source>
</evidence>
<evidence type="ECO:0000256" key="3">
    <source>
        <dbReference type="PIRSR" id="PIRSR606225-1"/>
    </source>
</evidence>
<dbReference type="PROSITE" id="PS01129">
    <property type="entry name" value="PSI_RLU"/>
    <property type="match status" value="1"/>
</dbReference>
<dbReference type="PANTHER" id="PTHR21600:SF35">
    <property type="entry name" value="PSEUDOURIDINE SYNTHASE"/>
    <property type="match status" value="1"/>
</dbReference>
<dbReference type="Gene3D" id="3.30.2350.10">
    <property type="entry name" value="Pseudouridine synthase"/>
    <property type="match status" value="1"/>
</dbReference>
<dbReference type="NCBIfam" id="TIGR00005">
    <property type="entry name" value="rluA_subfam"/>
    <property type="match status" value="1"/>
</dbReference>
<evidence type="ECO:0000313" key="7">
    <source>
        <dbReference type="Proteomes" id="UP000007397"/>
    </source>
</evidence>
<gene>
    <name evidence="6" type="primary">rluD2</name>
    <name evidence="6" type="ordered locus">HBHAL_2327</name>
</gene>
<comment type="similarity">
    <text evidence="2 4">Belongs to the pseudouridine synthase RluA family.</text>
</comment>
<protein>
    <recommendedName>
        <fullName evidence="4">Pseudouridine synthase</fullName>
        <ecNumber evidence="4">5.4.99.-</ecNumber>
    </recommendedName>
</protein>
<dbReference type="Proteomes" id="UP000007397">
    <property type="component" value="Chromosome"/>
</dbReference>
<organism evidence="6 7">
    <name type="scientific">Halobacillus halophilus (strain ATCC 35676 / DSM 2266 / JCM 20832 / KCTC 3685 / LMG 17431 / NBRC 102448 / NCIMB 2269)</name>
    <name type="common">Sporosarcina halophila</name>
    <dbReference type="NCBI Taxonomy" id="866895"/>
    <lineage>
        <taxon>Bacteria</taxon>
        <taxon>Bacillati</taxon>
        <taxon>Bacillota</taxon>
        <taxon>Bacilli</taxon>
        <taxon>Bacillales</taxon>
        <taxon>Bacillaceae</taxon>
        <taxon>Halobacillus</taxon>
    </lineage>
</organism>
<evidence type="ECO:0000256" key="4">
    <source>
        <dbReference type="RuleBase" id="RU362028"/>
    </source>
</evidence>
<name>I0JKK5_HALH3</name>
<accession>I0JKK5</accession>
<evidence type="ECO:0000313" key="6">
    <source>
        <dbReference type="EMBL" id="CCG44674.1"/>
    </source>
</evidence>
<dbReference type="InterPro" id="IPR050188">
    <property type="entry name" value="RluA_PseudoU_synthase"/>
</dbReference>
<dbReference type="GO" id="GO:0003723">
    <property type="term" value="F:RNA binding"/>
    <property type="evidence" value="ECO:0007669"/>
    <property type="project" value="InterPro"/>
</dbReference>
<dbReference type="PATRIC" id="fig|866895.3.peg.1335"/>
<dbReference type="InterPro" id="IPR006225">
    <property type="entry name" value="PsdUridine_synth_RluC/D"/>
</dbReference>
<dbReference type="GO" id="GO:0140098">
    <property type="term" value="F:catalytic activity, acting on RNA"/>
    <property type="evidence" value="ECO:0007669"/>
    <property type="project" value="UniProtKB-ARBA"/>
</dbReference>
<keyword evidence="7" id="KW-1185">Reference proteome</keyword>
<dbReference type="InterPro" id="IPR006224">
    <property type="entry name" value="PsdUridine_synth_RluA-like_CS"/>
</dbReference>
<dbReference type="HOGENOM" id="CLU_016902_8_2_9"/>
<dbReference type="AlphaFoldDB" id="I0JKK5"/>
<proteinExistence type="inferred from homology"/>
<dbReference type="GO" id="GO:0009982">
    <property type="term" value="F:pseudouridine synthase activity"/>
    <property type="evidence" value="ECO:0007669"/>
    <property type="project" value="InterPro"/>
</dbReference>
<dbReference type="InterPro" id="IPR020103">
    <property type="entry name" value="PsdUridine_synth_cat_dom_sf"/>
</dbReference>
<dbReference type="EMBL" id="HE717023">
    <property type="protein sequence ID" value="CCG44674.1"/>
    <property type="molecule type" value="Genomic_DNA"/>
</dbReference>
<dbReference type="CDD" id="cd02869">
    <property type="entry name" value="PseudoU_synth_RluA_like"/>
    <property type="match status" value="1"/>
</dbReference>